<evidence type="ECO:0000256" key="2">
    <source>
        <dbReference type="HAMAP-Rule" id="MF_01113"/>
    </source>
</evidence>
<keyword evidence="5" id="KW-1185">Reference proteome</keyword>
<dbReference type="SUPFAM" id="SSF100879">
    <property type="entry name" value="Lesion bypass DNA polymerase (Y-family), little finger domain"/>
    <property type="match status" value="1"/>
</dbReference>
<feature type="binding site" evidence="2">
    <location>
        <position position="106"/>
    </location>
    <ligand>
        <name>Mg(2+)</name>
        <dbReference type="ChEBI" id="CHEBI:18420"/>
    </ligand>
</feature>
<keyword evidence="2" id="KW-0227">DNA damage</keyword>
<dbReference type="AlphaFoldDB" id="A0A3Q8S2N4"/>
<dbReference type="Gene3D" id="3.40.1170.60">
    <property type="match status" value="1"/>
</dbReference>
<keyword evidence="2" id="KW-0963">Cytoplasm</keyword>
<keyword evidence="2" id="KW-0479">Metal-binding</keyword>
<dbReference type="Gene3D" id="3.30.70.270">
    <property type="match status" value="1"/>
</dbReference>
<dbReference type="GO" id="GO:0042276">
    <property type="term" value="P:error-prone translesion synthesis"/>
    <property type="evidence" value="ECO:0007669"/>
    <property type="project" value="TreeGrafter"/>
</dbReference>
<dbReference type="InterPro" id="IPR022880">
    <property type="entry name" value="DNApol_IV"/>
</dbReference>
<dbReference type="Pfam" id="PF00817">
    <property type="entry name" value="IMS"/>
    <property type="match status" value="1"/>
</dbReference>
<comment type="function">
    <text evidence="2">Poorly processive, error-prone DNA polymerase involved in untargeted mutagenesis. Copies undamaged DNA at stalled replication forks, which arise in vivo from mismatched or misaligned primer ends. These misaligned primers can be extended by PolIV. Exhibits no 3'-5' exonuclease (proofreading) activity. May be involved in translesional synthesis, in conjunction with the beta clamp from PolIII.</text>
</comment>
<feature type="binding site" evidence="2">
    <location>
        <position position="10"/>
    </location>
    <ligand>
        <name>Mg(2+)</name>
        <dbReference type="ChEBI" id="CHEBI:18420"/>
    </ligand>
</feature>
<dbReference type="InterPro" id="IPR036775">
    <property type="entry name" value="DNA_pol_Y-fam_lit_finger_sf"/>
</dbReference>
<dbReference type="Pfam" id="PF11799">
    <property type="entry name" value="IMS_C"/>
    <property type="match status" value="1"/>
</dbReference>
<dbReference type="GO" id="GO:0009432">
    <property type="term" value="P:SOS response"/>
    <property type="evidence" value="ECO:0007669"/>
    <property type="project" value="TreeGrafter"/>
</dbReference>
<comment type="subunit">
    <text evidence="2">Monomer.</text>
</comment>
<dbReference type="SUPFAM" id="SSF56672">
    <property type="entry name" value="DNA/RNA polymerases"/>
    <property type="match status" value="1"/>
</dbReference>
<dbReference type="KEGG" id="eri:EEI45_04110"/>
<keyword evidence="2 4" id="KW-0548">Nucleotidyltransferase</keyword>
<keyword evidence="2" id="KW-0234">DNA repair</keyword>
<gene>
    <name evidence="2" type="primary">dinB</name>
    <name evidence="4" type="ORF">EEI45_04110</name>
</gene>
<dbReference type="InterPro" id="IPR050116">
    <property type="entry name" value="DNA_polymerase-Y"/>
</dbReference>
<feature type="site" description="Substrate discrimination" evidence="2">
    <location>
        <position position="15"/>
    </location>
</feature>
<comment type="subcellular location">
    <subcellularLocation>
        <location evidence="2">Cytoplasm</location>
    </subcellularLocation>
</comment>
<accession>A0A3Q8S2N4</accession>
<dbReference type="InterPro" id="IPR043128">
    <property type="entry name" value="Rev_trsase/Diguanyl_cyclase"/>
</dbReference>
<dbReference type="GO" id="GO:0000287">
    <property type="term" value="F:magnesium ion binding"/>
    <property type="evidence" value="ECO:0007669"/>
    <property type="project" value="UniProtKB-UniRule"/>
</dbReference>
<comment type="similarity">
    <text evidence="1 2">Belongs to the DNA polymerase type-Y family.</text>
</comment>
<dbReference type="GO" id="GO:0006281">
    <property type="term" value="P:DNA repair"/>
    <property type="evidence" value="ECO:0007669"/>
    <property type="project" value="UniProtKB-UniRule"/>
</dbReference>
<keyword evidence="2" id="KW-0515">Mutator protein</keyword>
<dbReference type="RefSeq" id="WP_125164249.1">
    <property type="nucleotide sequence ID" value="NZ_CP034234.1"/>
</dbReference>
<dbReference type="HAMAP" id="MF_01113">
    <property type="entry name" value="DNApol_IV"/>
    <property type="match status" value="1"/>
</dbReference>
<dbReference type="PANTHER" id="PTHR11076">
    <property type="entry name" value="DNA REPAIR POLYMERASE UMUC / TRANSFERASE FAMILY MEMBER"/>
    <property type="match status" value="1"/>
</dbReference>
<dbReference type="NCBIfam" id="NF002677">
    <property type="entry name" value="PRK02406.1"/>
    <property type="match status" value="1"/>
</dbReference>
<keyword evidence="2" id="KW-0235">DNA replication</keyword>
<proteinExistence type="inferred from homology"/>
<dbReference type="GO" id="GO:0005829">
    <property type="term" value="C:cytosol"/>
    <property type="evidence" value="ECO:0007669"/>
    <property type="project" value="TreeGrafter"/>
</dbReference>
<evidence type="ECO:0000313" key="5">
    <source>
        <dbReference type="Proteomes" id="UP000278804"/>
    </source>
</evidence>
<feature type="domain" description="UmuC" evidence="3">
    <location>
        <begin position="6"/>
        <end position="188"/>
    </location>
</feature>
<reference evidence="4 5" key="1">
    <citation type="journal article" date="2020" name="Int. J. Syst. Evol. Microbiol.">
        <title>Description of Erysipelothrix piscisicarius sp. nov., an emergent fish pathogen, and assessment of virulence using a tiger barb (Puntigrus tetrazona) infection model.</title>
        <authorList>
            <person name="Pomaranski E.K."/>
            <person name="Griffin M.J."/>
            <person name="Camus A.C."/>
            <person name="Armwood A.R."/>
            <person name="Shelley J."/>
            <person name="Waldbieser G.C."/>
            <person name="LaFrentz B.R."/>
            <person name="Garcia J.C."/>
            <person name="Yanong R."/>
            <person name="Soto E."/>
        </authorList>
    </citation>
    <scope>NUCLEOTIDE SEQUENCE [LARGE SCALE GENOMIC DNA]</scope>
    <source>
        <strain evidence="4 5">15TAL0474</strain>
    </source>
</reference>
<comment type="catalytic activity">
    <reaction evidence="2">
        <text>DNA(n) + a 2'-deoxyribonucleoside 5'-triphosphate = DNA(n+1) + diphosphate</text>
        <dbReference type="Rhea" id="RHEA:22508"/>
        <dbReference type="Rhea" id="RHEA-COMP:17339"/>
        <dbReference type="Rhea" id="RHEA-COMP:17340"/>
        <dbReference type="ChEBI" id="CHEBI:33019"/>
        <dbReference type="ChEBI" id="CHEBI:61560"/>
        <dbReference type="ChEBI" id="CHEBI:173112"/>
        <dbReference type="EC" id="2.7.7.7"/>
    </reaction>
</comment>
<dbReference type="Gene3D" id="3.30.1490.100">
    <property type="entry name" value="DNA polymerase, Y-family, little finger domain"/>
    <property type="match status" value="1"/>
</dbReference>
<evidence type="ECO:0000256" key="1">
    <source>
        <dbReference type="ARBA" id="ARBA00010945"/>
    </source>
</evidence>
<dbReference type="Proteomes" id="UP000278804">
    <property type="component" value="Chromosome"/>
</dbReference>
<keyword evidence="2 4" id="KW-0808">Transferase</keyword>
<organism evidence="4 5">
    <name type="scientific">Erysipelothrix piscisicarius</name>
    <dbReference type="NCBI Taxonomy" id="2485784"/>
    <lineage>
        <taxon>Bacteria</taxon>
        <taxon>Bacillati</taxon>
        <taxon>Bacillota</taxon>
        <taxon>Erysipelotrichia</taxon>
        <taxon>Erysipelotrichales</taxon>
        <taxon>Erysipelotrichaceae</taxon>
        <taxon>Erysipelothrix</taxon>
    </lineage>
</organism>
<dbReference type="EMBL" id="CP034234">
    <property type="protein sequence ID" value="AZK44050.1"/>
    <property type="molecule type" value="Genomic_DNA"/>
</dbReference>
<keyword evidence="2" id="KW-0239">DNA-directed DNA polymerase</keyword>
<comment type="cofactor">
    <cofactor evidence="2">
        <name>Mg(2+)</name>
        <dbReference type="ChEBI" id="CHEBI:18420"/>
    </cofactor>
    <text evidence="2">Binds 2 magnesium ions per subunit.</text>
</comment>
<dbReference type="InterPro" id="IPR001126">
    <property type="entry name" value="UmuC"/>
</dbReference>
<dbReference type="PANTHER" id="PTHR11076:SF35">
    <property type="entry name" value="DNA REPAIR PROTEIN HOMOLOG YOBH"/>
    <property type="match status" value="1"/>
</dbReference>
<sequence length="406" mass="45550">MKQRYILHCDIDYCFAQIEILKNPSLANVPMCVGGDESKRHGIVLTRNPLAKAKAVKTAETLKDARRKCPGLVIVPPSYEDYLMISNQVKDIYRTYTDKVESFGIDEAWVDISDSILLFGKPGDIATEIQKRIKAEVGLTVSIGMSFNKIFAKLGSDFQKPNGLTILMESHMKQMIWPLPVQELLYVGPSTQKSLNQIGIRTIGDLACANENTLHTHLGKMGSLLKAFANGEDSSEVNPYSDPAKSIGNGMTTPQDLVTIDEVKRVLLVLAESVSSRCRKIEKKGSVLRISIRDHKLETLSRQKKLNQPINTVQQIVNESLFLVEKYWDQNKPLRSITITLSDLVSTCQPIQLSLFDEPITELDETLDTIRERFGHHSIKRASVLLQKDLDQRNPQNNASSFGRIQ</sequence>
<keyword evidence="2" id="KW-0460">Magnesium</keyword>
<dbReference type="PROSITE" id="PS50173">
    <property type="entry name" value="UMUC"/>
    <property type="match status" value="1"/>
</dbReference>
<evidence type="ECO:0000259" key="3">
    <source>
        <dbReference type="PROSITE" id="PS50173"/>
    </source>
</evidence>
<evidence type="ECO:0000313" key="4">
    <source>
        <dbReference type="EMBL" id="AZK44050.1"/>
    </source>
</evidence>
<dbReference type="GO" id="GO:0003684">
    <property type="term" value="F:damaged DNA binding"/>
    <property type="evidence" value="ECO:0007669"/>
    <property type="project" value="InterPro"/>
</dbReference>
<dbReference type="EC" id="2.7.7.7" evidence="2"/>
<dbReference type="GO" id="GO:0003887">
    <property type="term" value="F:DNA-directed DNA polymerase activity"/>
    <property type="evidence" value="ECO:0007669"/>
    <property type="project" value="UniProtKB-UniRule"/>
</dbReference>
<name>A0A3Q8S2N4_9FIRM</name>
<keyword evidence="2" id="KW-0238">DNA-binding</keyword>
<dbReference type="InterPro" id="IPR017961">
    <property type="entry name" value="DNA_pol_Y-fam_little_finger"/>
</dbReference>
<feature type="active site" evidence="2">
    <location>
        <position position="107"/>
    </location>
</feature>
<dbReference type="GO" id="GO:0006261">
    <property type="term" value="P:DNA-templated DNA replication"/>
    <property type="evidence" value="ECO:0007669"/>
    <property type="project" value="UniProtKB-UniRule"/>
</dbReference>
<dbReference type="CDD" id="cd03586">
    <property type="entry name" value="PolY_Pol_IV_kappa"/>
    <property type="match status" value="1"/>
</dbReference>
<dbReference type="Gene3D" id="1.10.150.20">
    <property type="entry name" value="5' to 3' exonuclease, C-terminal subdomain"/>
    <property type="match status" value="1"/>
</dbReference>
<dbReference type="InterPro" id="IPR043502">
    <property type="entry name" value="DNA/RNA_pol_sf"/>
</dbReference>
<protein>
    <recommendedName>
        <fullName evidence="2">DNA polymerase IV</fullName>
        <shortName evidence="2">Pol IV</shortName>
        <ecNumber evidence="2">2.7.7.7</ecNumber>
    </recommendedName>
</protein>